<dbReference type="Proteomes" id="UP000054538">
    <property type="component" value="Unassembled WGS sequence"/>
</dbReference>
<accession>A0A0D0CIL2</accession>
<evidence type="ECO:0000313" key="1">
    <source>
        <dbReference type="EMBL" id="KIK74998.1"/>
    </source>
</evidence>
<keyword evidence="2" id="KW-1185">Reference proteome</keyword>
<organism evidence="1 2">
    <name type="scientific">Paxillus rubicundulus Ve08.2h10</name>
    <dbReference type="NCBI Taxonomy" id="930991"/>
    <lineage>
        <taxon>Eukaryota</taxon>
        <taxon>Fungi</taxon>
        <taxon>Dikarya</taxon>
        <taxon>Basidiomycota</taxon>
        <taxon>Agaricomycotina</taxon>
        <taxon>Agaricomycetes</taxon>
        <taxon>Agaricomycetidae</taxon>
        <taxon>Boletales</taxon>
        <taxon>Paxilineae</taxon>
        <taxon>Paxillaceae</taxon>
        <taxon>Paxillus</taxon>
    </lineage>
</organism>
<dbReference type="InParanoid" id="A0A0D0CIL2"/>
<dbReference type="EMBL" id="KN828415">
    <property type="protein sequence ID" value="KIK74998.1"/>
    <property type="molecule type" value="Genomic_DNA"/>
</dbReference>
<proteinExistence type="predicted"/>
<reference evidence="1 2" key="1">
    <citation type="submission" date="2014-04" db="EMBL/GenBank/DDBJ databases">
        <authorList>
            <consortium name="DOE Joint Genome Institute"/>
            <person name="Kuo A."/>
            <person name="Kohler A."/>
            <person name="Jargeat P."/>
            <person name="Nagy L.G."/>
            <person name="Floudas D."/>
            <person name="Copeland A."/>
            <person name="Barry K.W."/>
            <person name="Cichocki N."/>
            <person name="Veneault-Fourrey C."/>
            <person name="LaButti K."/>
            <person name="Lindquist E.A."/>
            <person name="Lipzen A."/>
            <person name="Lundell T."/>
            <person name="Morin E."/>
            <person name="Murat C."/>
            <person name="Sun H."/>
            <person name="Tunlid A."/>
            <person name="Henrissat B."/>
            <person name="Grigoriev I.V."/>
            <person name="Hibbett D.S."/>
            <person name="Martin F."/>
            <person name="Nordberg H.P."/>
            <person name="Cantor M.N."/>
            <person name="Hua S.X."/>
        </authorList>
    </citation>
    <scope>NUCLEOTIDE SEQUENCE [LARGE SCALE GENOMIC DNA]</scope>
    <source>
        <strain evidence="1 2">Ve08.2h10</strain>
    </source>
</reference>
<reference evidence="2" key="2">
    <citation type="submission" date="2015-01" db="EMBL/GenBank/DDBJ databases">
        <title>Evolutionary Origins and Diversification of the Mycorrhizal Mutualists.</title>
        <authorList>
            <consortium name="DOE Joint Genome Institute"/>
            <consortium name="Mycorrhizal Genomics Consortium"/>
            <person name="Kohler A."/>
            <person name="Kuo A."/>
            <person name="Nagy L.G."/>
            <person name="Floudas D."/>
            <person name="Copeland A."/>
            <person name="Barry K.W."/>
            <person name="Cichocki N."/>
            <person name="Veneault-Fourrey C."/>
            <person name="LaButti K."/>
            <person name="Lindquist E.A."/>
            <person name="Lipzen A."/>
            <person name="Lundell T."/>
            <person name="Morin E."/>
            <person name="Murat C."/>
            <person name="Riley R."/>
            <person name="Ohm R."/>
            <person name="Sun H."/>
            <person name="Tunlid A."/>
            <person name="Henrissat B."/>
            <person name="Grigoriev I.V."/>
            <person name="Hibbett D.S."/>
            <person name="Martin F."/>
        </authorList>
    </citation>
    <scope>NUCLEOTIDE SEQUENCE [LARGE SCALE GENOMIC DNA]</scope>
    <source>
        <strain evidence="2">Ve08.2h10</strain>
    </source>
</reference>
<name>A0A0D0CIL2_9AGAM</name>
<gene>
    <name evidence="1" type="ORF">PAXRUDRAFT_19357</name>
</gene>
<evidence type="ECO:0000313" key="2">
    <source>
        <dbReference type="Proteomes" id="UP000054538"/>
    </source>
</evidence>
<protein>
    <submittedName>
        <fullName evidence="1">Unplaced genomic scaffold scaffold_3593, whole genome shotgun sequence</fullName>
    </submittedName>
</protein>
<dbReference type="AlphaFoldDB" id="A0A0D0CIL2"/>
<sequence>MASDPSPGMTAAISFSVDMKVDIDIGIVVEQQVMEVVQDIMIQVLIAIMTKMNLSCLLSIIDVELSIARISSFRWQEASQEMMQTTMNVKGGGPRLDDLEAELLEDAAPDLVHSVVGKDGCVLYRDPPSAPAVRTPCVPESNIVAQPSGKGAPVQLEQAYASDLPPV</sequence>
<dbReference type="HOGENOM" id="CLU_1595087_0_0_1"/>